<evidence type="ECO:0000256" key="1">
    <source>
        <dbReference type="SAM" id="MobiDB-lite"/>
    </source>
</evidence>
<evidence type="ECO:0000313" key="2">
    <source>
        <dbReference type="EMBL" id="GJT46612.1"/>
    </source>
</evidence>
<proteinExistence type="predicted"/>
<feature type="region of interest" description="Disordered" evidence="1">
    <location>
        <begin position="233"/>
        <end position="259"/>
    </location>
</feature>
<dbReference type="Proteomes" id="UP001151760">
    <property type="component" value="Unassembled WGS sequence"/>
</dbReference>
<organism evidence="2 3">
    <name type="scientific">Tanacetum coccineum</name>
    <dbReference type="NCBI Taxonomy" id="301880"/>
    <lineage>
        <taxon>Eukaryota</taxon>
        <taxon>Viridiplantae</taxon>
        <taxon>Streptophyta</taxon>
        <taxon>Embryophyta</taxon>
        <taxon>Tracheophyta</taxon>
        <taxon>Spermatophyta</taxon>
        <taxon>Magnoliopsida</taxon>
        <taxon>eudicotyledons</taxon>
        <taxon>Gunneridae</taxon>
        <taxon>Pentapetalae</taxon>
        <taxon>asterids</taxon>
        <taxon>campanulids</taxon>
        <taxon>Asterales</taxon>
        <taxon>Asteraceae</taxon>
        <taxon>Asteroideae</taxon>
        <taxon>Anthemideae</taxon>
        <taxon>Anthemidinae</taxon>
        <taxon>Tanacetum</taxon>
    </lineage>
</organism>
<accession>A0ABQ5E6W5</accession>
<protein>
    <submittedName>
        <fullName evidence="2">Uncharacterized protein</fullName>
    </submittedName>
</protein>
<feature type="compositionally biased region" description="Acidic residues" evidence="1">
    <location>
        <begin position="249"/>
        <end position="259"/>
    </location>
</feature>
<reference evidence="2" key="1">
    <citation type="journal article" date="2022" name="Int. J. Mol. Sci.">
        <title>Draft Genome of Tanacetum Coccineum: Genomic Comparison of Closely Related Tanacetum-Family Plants.</title>
        <authorList>
            <person name="Yamashiro T."/>
            <person name="Shiraishi A."/>
            <person name="Nakayama K."/>
            <person name="Satake H."/>
        </authorList>
    </citation>
    <scope>NUCLEOTIDE SEQUENCE</scope>
</reference>
<reference evidence="2" key="2">
    <citation type="submission" date="2022-01" db="EMBL/GenBank/DDBJ databases">
        <authorList>
            <person name="Yamashiro T."/>
            <person name="Shiraishi A."/>
            <person name="Satake H."/>
            <person name="Nakayama K."/>
        </authorList>
    </citation>
    <scope>NUCLEOTIDE SEQUENCE</scope>
</reference>
<name>A0ABQ5E6W5_9ASTR</name>
<keyword evidence="3" id="KW-1185">Reference proteome</keyword>
<sequence>MVAYLLKPEGSEDFQQIVYFLNTGHIKFALTENPTIYTSLIQQFWQTASTSTLEDGEVEITVTIDGQLKTITEASLIRHLKLEDADGISSLPNTKIFNQLALMGFIQILLNKHQRLLLPHKRTYVAPTLTQKLFSNIKRVSKGYTGVNIPLFSSMLVQGPIQQVEGSTVLVESHHTPITTISTSQPPLSSPSRVPTPPYDLPLPGCHTPGSDEGSNTLNELTLIMRVKNLERQVKSRQPRRRARVVISDTEEDLEDPSK</sequence>
<feature type="compositionally biased region" description="Basic residues" evidence="1">
    <location>
        <begin position="235"/>
        <end position="244"/>
    </location>
</feature>
<dbReference type="EMBL" id="BQNB010015999">
    <property type="protein sequence ID" value="GJT46612.1"/>
    <property type="molecule type" value="Genomic_DNA"/>
</dbReference>
<evidence type="ECO:0000313" key="3">
    <source>
        <dbReference type="Proteomes" id="UP001151760"/>
    </source>
</evidence>
<gene>
    <name evidence="2" type="ORF">Tco_0955327</name>
</gene>
<comment type="caution">
    <text evidence="2">The sequence shown here is derived from an EMBL/GenBank/DDBJ whole genome shotgun (WGS) entry which is preliminary data.</text>
</comment>